<keyword evidence="2" id="KW-1185">Reference proteome</keyword>
<evidence type="ECO:0000313" key="2">
    <source>
        <dbReference type="Proteomes" id="UP001234178"/>
    </source>
</evidence>
<evidence type="ECO:0000313" key="1">
    <source>
        <dbReference type="EMBL" id="KAK4036641.1"/>
    </source>
</evidence>
<reference evidence="1 2" key="1">
    <citation type="journal article" date="2023" name="Nucleic Acids Res.">
        <title>The hologenome of Daphnia magna reveals possible DNA methylation and microbiome-mediated evolution of the host genome.</title>
        <authorList>
            <person name="Chaturvedi A."/>
            <person name="Li X."/>
            <person name="Dhandapani V."/>
            <person name="Marshall H."/>
            <person name="Kissane S."/>
            <person name="Cuenca-Cambronero M."/>
            <person name="Asole G."/>
            <person name="Calvet F."/>
            <person name="Ruiz-Romero M."/>
            <person name="Marangio P."/>
            <person name="Guigo R."/>
            <person name="Rago D."/>
            <person name="Mirbahai L."/>
            <person name="Eastwood N."/>
            <person name="Colbourne J.K."/>
            <person name="Zhou J."/>
            <person name="Mallon E."/>
            <person name="Orsini L."/>
        </authorList>
    </citation>
    <scope>NUCLEOTIDE SEQUENCE [LARGE SCALE GENOMIC DNA]</scope>
    <source>
        <strain evidence="1">LRV0_1</strain>
    </source>
</reference>
<organism evidence="1 2">
    <name type="scientific">Daphnia magna</name>
    <dbReference type="NCBI Taxonomy" id="35525"/>
    <lineage>
        <taxon>Eukaryota</taxon>
        <taxon>Metazoa</taxon>
        <taxon>Ecdysozoa</taxon>
        <taxon>Arthropoda</taxon>
        <taxon>Crustacea</taxon>
        <taxon>Branchiopoda</taxon>
        <taxon>Diplostraca</taxon>
        <taxon>Cladocera</taxon>
        <taxon>Anomopoda</taxon>
        <taxon>Daphniidae</taxon>
        <taxon>Daphnia</taxon>
    </lineage>
</organism>
<proteinExistence type="predicted"/>
<comment type="caution">
    <text evidence="1">The sequence shown here is derived from an EMBL/GenBank/DDBJ whole genome shotgun (WGS) entry which is preliminary data.</text>
</comment>
<gene>
    <name evidence="1" type="ORF">OUZ56_028685</name>
</gene>
<dbReference type="Proteomes" id="UP001234178">
    <property type="component" value="Unassembled WGS sequence"/>
</dbReference>
<accession>A0ABR0B4N6</accession>
<protein>
    <submittedName>
        <fullName evidence="1">Uncharacterized protein</fullName>
    </submittedName>
</protein>
<name>A0ABR0B4N6_9CRUS</name>
<sequence length="58" mass="6581">MTGFSGSRASQTNGCILDWLTRLLTVPDYHNLFYVIKINLETKFVEANNTIDKVESES</sequence>
<dbReference type="EMBL" id="JAOYFB010000040">
    <property type="protein sequence ID" value="KAK4036641.1"/>
    <property type="molecule type" value="Genomic_DNA"/>
</dbReference>